<accession>A0A2A6BHV8</accession>
<evidence type="ECO:0000313" key="2">
    <source>
        <dbReference type="Proteomes" id="UP000005239"/>
    </source>
</evidence>
<dbReference type="AlphaFoldDB" id="A0A2A6BHV8"/>
<gene>
    <name evidence="1" type="primary">WBGene00281195</name>
</gene>
<name>A0A2A6BHV8_PRIPA</name>
<evidence type="ECO:0000313" key="1">
    <source>
        <dbReference type="EnsemblMetazoa" id="PPA42826.1"/>
    </source>
</evidence>
<protein>
    <submittedName>
        <fullName evidence="1">Uncharacterized protein</fullName>
    </submittedName>
</protein>
<proteinExistence type="predicted"/>
<accession>A0A8R1Z3N1</accession>
<organism evidence="1 2">
    <name type="scientific">Pristionchus pacificus</name>
    <name type="common">Parasitic nematode worm</name>
    <dbReference type="NCBI Taxonomy" id="54126"/>
    <lineage>
        <taxon>Eukaryota</taxon>
        <taxon>Metazoa</taxon>
        <taxon>Ecdysozoa</taxon>
        <taxon>Nematoda</taxon>
        <taxon>Chromadorea</taxon>
        <taxon>Rhabditida</taxon>
        <taxon>Rhabditina</taxon>
        <taxon>Diplogasteromorpha</taxon>
        <taxon>Diplogasteroidea</taxon>
        <taxon>Neodiplogasteridae</taxon>
        <taxon>Pristionchus</taxon>
    </lineage>
</organism>
<dbReference type="Proteomes" id="UP000005239">
    <property type="component" value="Unassembled WGS sequence"/>
</dbReference>
<dbReference type="EnsemblMetazoa" id="PPA42826.1">
    <property type="protein sequence ID" value="PPA42826.1"/>
    <property type="gene ID" value="WBGene00281195"/>
</dbReference>
<reference evidence="2" key="1">
    <citation type="journal article" date="2008" name="Nat. Genet.">
        <title>The Pristionchus pacificus genome provides a unique perspective on nematode lifestyle and parasitism.</title>
        <authorList>
            <person name="Dieterich C."/>
            <person name="Clifton S.W."/>
            <person name="Schuster L.N."/>
            <person name="Chinwalla A."/>
            <person name="Delehaunty K."/>
            <person name="Dinkelacker I."/>
            <person name="Fulton L."/>
            <person name="Fulton R."/>
            <person name="Godfrey J."/>
            <person name="Minx P."/>
            <person name="Mitreva M."/>
            <person name="Roeseler W."/>
            <person name="Tian H."/>
            <person name="Witte H."/>
            <person name="Yang S.P."/>
            <person name="Wilson R.K."/>
            <person name="Sommer R.J."/>
        </authorList>
    </citation>
    <scope>NUCLEOTIDE SEQUENCE [LARGE SCALE GENOMIC DNA]</scope>
    <source>
        <strain evidence="2">PS312</strain>
    </source>
</reference>
<keyword evidence="2" id="KW-1185">Reference proteome</keyword>
<sequence length="158" mass="18481">MSHLTYFLFYCSCEQPCLWVHFRSRDEPCSSHFSLRIYIIIVTRKIIGFAVSGRHVSSFPLSRPFSNGLELIRDVLPLFFLQVKVPEWSDLVGPRQDRCRPPIDRRPADVLVYFRKRHSQGPQAGRLERGWPGPHPLQAGTQGPRQNRCRPPIDRRFR</sequence>
<reference evidence="1" key="2">
    <citation type="submission" date="2022-06" db="UniProtKB">
        <authorList>
            <consortium name="EnsemblMetazoa"/>
        </authorList>
    </citation>
    <scope>IDENTIFICATION</scope>
    <source>
        <strain evidence="1">PS312</strain>
    </source>
</reference>